<accession>A0A6I6HE19</accession>
<dbReference type="Proteomes" id="UP000425817">
    <property type="component" value="Chromosome"/>
</dbReference>
<organism evidence="1 2">
    <name type="scientific">Variovorax paradoxus</name>
    <dbReference type="NCBI Taxonomy" id="34073"/>
    <lineage>
        <taxon>Bacteria</taxon>
        <taxon>Pseudomonadati</taxon>
        <taxon>Pseudomonadota</taxon>
        <taxon>Betaproteobacteria</taxon>
        <taxon>Burkholderiales</taxon>
        <taxon>Comamonadaceae</taxon>
        <taxon>Variovorax</taxon>
    </lineage>
</organism>
<dbReference type="OrthoDB" id="8844040at2"/>
<protein>
    <submittedName>
        <fullName evidence="1">Uncharacterized protein</fullName>
    </submittedName>
</protein>
<gene>
    <name evidence="1" type="ORF">GOQ09_06715</name>
</gene>
<sequence length="207" mass="23084">MEPWFAHAKPIDSLEPEIAFHLQDEFRPVSGGPAEPLALPGFPRAERLLARTSEVVGHEAELAAYYAQVVAAARRHALKPDQVRHYFWMDLRLDNDGAGVELSFPWYDTFATMDHFLAAIAGNDQGMIYDDQDQGWAIEVWARNGTLYIRQSDPEADDDPGQAVTLPRAGLQARIAPLRERTVKVVAQLAKEFGADVWTTGELPSFP</sequence>
<name>A0A6I6HE19_VARPD</name>
<dbReference type="EMBL" id="CP046622">
    <property type="protein sequence ID" value="QGW81294.1"/>
    <property type="molecule type" value="Genomic_DNA"/>
</dbReference>
<reference evidence="1 2" key="1">
    <citation type="submission" date="2019-12" db="EMBL/GenBank/DDBJ databases">
        <title>Hybrid Genome Assemblies of two High G+C Isolates from Undergraduate Microbiology Courses.</title>
        <authorList>
            <person name="Ne Ville C.J."/>
            <person name="Enright D."/>
            <person name="Hernandez I."/>
            <person name="Dodsworth J."/>
            <person name="Orwin P.M."/>
        </authorList>
    </citation>
    <scope>NUCLEOTIDE SEQUENCE [LARGE SCALE GENOMIC DNA]</scope>
    <source>
        <strain evidence="1 2">CSUSB</strain>
    </source>
</reference>
<dbReference type="AlphaFoldDB" id="A0A6I6HE19"/>
<evidence type="ECO:0000313" key="2">
    <source>
        <dbReference type="Proteomes" id="UP000425817"/>
    </source>
</evidence>
<proteinExistence type="predicted"/>
<evidence type="ECO:0000313" key="1">
    <source>
        <dbReference type="EMBL" id="QGW81294.1"/>
    </source>
</evidence>
<dbReference type="RefSeq" id="WP_157612731.1">
    <property type="nucleotide sequence ID" value="NZ_CP046622.1"/>
</dbReference>